<evidence type="ECO:0000313" key="5">
    <source>
        <dbReference type="EMBL" id="MCZ8516302.1"/>
    </source>
</evidence>
<protein>
    <submittedName>
        <fullName evidence="5">FadR/GntR family transcriptional regulator</fullName>
    </submittedName>
</protein>
<feature type="domain" description="HTH gntR-type" evidence="4">
    <location>
        <begin position="10"/>
        <end position="78"/>
    </location>
</feature>
<dbReference type="PANTHER" id="PTHR43537">
    <property type="entry name" value="TRANSCRIPTIONAL REGULATOR, GNTR FAMILY"/>
    <property type="match status" value="1"/>
</dbReference>
<organism evidence="5 6">
    <name type="scientific">Paenibacillus gyeongsangnamensis</name>
    <dbReference type="NCBI Taxonomy" id="3388067"/>
    <lineage>
        <taxon>Bacteria</taxon>
        <taxon>Bacillati</taxon>
        <taxon>Bacillota</taxon>
        <taxon>Bacilli</taxon>
        <taxon>Bacillales</taxon>
        <taxon>Paenibacillaceae</taxon>
        <taxon>Paenibacillus</taxon>
    </lineage>
</organism>
<dbReference type="InterPro" id="IPR011711">
    <property type="entry name" value="GntR_C"/>
</dbReference>
<dbReference type="SUPFAM" id="SSF46785">
    <property type="entry name" value="Winged helix' DNA-binding domain"/>
    <property type="match status" value="1"/>
</dbReference>
<dbReference type="Pfam" id="PF00392">
    <property type="entry name" value="GntR"/>
    <property type="match status" value="1"/>
</dbReference>
<keyword evidence="3" id="KW-0804">Transcription</keyword>
<dbReference type="SUPFAM" id="SSF48008">
    <property type="entry name" value="GntR ligand-binding domain-like"/>
    <property type="match status" value="1"/>
</dbReference>
<keyword evidence="6" id="KW-1185">Reference proteome</keyword>
<dbReference type="Proteomes" id="UP001527882">
    <property type="component" value="Unassembled WGS sequence"/>
</dbReference>
<evidence type="ECO:0000256" key="3">
    <source>
        <dbReference type="ARBA" id="ARBA00023163"/>
    </source>
</evidence>
<name>A0ABT4QHH2_9BACL</name>
<dbReference type="RefSeq" id="WP_269884830.1">
    <property type="nucleotide sequence ID" value="NZ_JAQAGZ010000022.1"/>
</dbReference>
<dbReference type="InterPro" id="IPR008920">
    <property type="entry name" value="TF_FadR/GntR_C"/>
</dbReference>
<dbReference type="InterPro" id="IPR036388">
    <property type="entry name" value="WH-like_DNA-bd_sf"/>
</dbReference>
<dbReference type="EMBL" id="JAQAGZ010000022">
    <property type="protein sequence ID" value="MCZ8516302.1"/>
    <property type="molecule type" value="Genomic_DNA"/>
</dbReference>
<keyword evidence="1" id="KW-0805">Transcription regulation</keyword>
<dbReference type="SMART" id="SM00895">
    <property type="entry name" value="FCD"/>
    <property type="match status" value="1"/>
</dbReference>
<reference evidence="5 6" key="1">
    <citation type="submission" date="2022-12" db="EMBL/GenBank/DDBJ databases">
        <title>Draft genome sequence of Paenibacillus sp. dW9.</title>
        <authorList>
            <person name="Choi E.-W."/>
            <person name="Kim D.-U."/>
        </authorList>
    </citation>
    <scope>NUCLEOTIDE SEQUENCE [LARGE SCALE GENOMIC DNA]</scope>
    <source>
        <strain evidence="6">dW9</strain>
    </source>
</reference>
<proteinExistence type="predicted"/>
<dbReference type="InterPro" id="IPR036390">
    <property type="entry name" value="WH_DNA-bd_sf"/>
</dbReference>
<dbReference type="InterPro" id="IPR000524">
    <property type="entry name" value="Tscrpt_reg_HTH_GntR"/>
</dbReference>
<dbReference type="SMART" id="SM00345">
    <property type="entry name" value="HTH_GNTR"/>
    <property type="match status" value="1"/>
</dbReference>
<dbReference type="Pfam" id="PF07729">
    <property type="entry name" value="FCD"/>
    <property type="match status" value="1"/>
</dbReference>
<evidence type="ECO:0000256" key="1">
    <source>
        <dbReference type="ARBA" id="ARBA00023015"/>
    </source>
</evidence>
<keyword evidence="2" id="KW-0238">DNA-binding</keyword>
<evidence type="ECO:0000256" key="2">
    <source>
        <dbReference type="ARBA" id="ARBA00023125"/>
    </source>
</evidence>
<evidence type="ECO:0000259" key="4">
    <source>
        <dbReference type="PROSITE" id="PS50949"/>
    </source>
</evidence>
<evidence type="ECO:0000313" key="6">
    <source>
        <dbReference type="Proteomes" id="UP001527882"/>
    </source>
</evidence>
<dbReference type="Gene3D" id="1.10.10.10">
    <property type="entry name" value="Winged helix-like DNA-binding domain superfamily/Winged helix DNA-binding domain"/>
    <property type="match status" value="1"/>
</dbReference>
<dbReference type="Gene3D" id="1.20.120.530">
    <property type="entry name" value="GntR ligand-binding domain-like"/>
    <property type="match status" value="1"/>
</dbReference>
<comment type="caution">
    <text evidence="5">The sequence shown here is derived from an EMBL/GenBank/DDBJ whole genome shotgun (WGS) entry which is preliminary data.</text>
</comment>
<sequence>MVFQNIKKPDKLYVRIAEQINSFIVDGTFKSGDKLPPEREIAERFGVSRPSVREALAVLEIMGVIDIRVGDGTYIKKKTSNFNLEVDSLKDSSTFELIEARQLIESLIIELAIDRATEEQIAILQETAIIMRNCIDTNMNEFYEQGVRFHKELAIATNNEVFAKISENLVHPVANPLYWLLHQKALNSKDARMHQILEHEEIIEAIKTKDKDRAKKALEHHLCHIEELLLFEKD</sequence>
<gene>
    <name evidence="5" type="ORF">O9H85_28710</name>
</gene>
<dbReference type="CDD" id="cd07377">
    <property type="entry name" value="WHTH_GntR"/>
    <property type="match status" value="1"/>
</dbReference>
<dbReference type="PROSITE" id="PS50949">
    <property type="entry name" value="HTH_GNTR"/>
    <property type="match status" value="1"/>
</dbReference>
<dbReference type="PRINTS" id="PR00035">
    <property type="entry name" value="HTHGNTR"/>
</dbReference>
<accession>A0ABT4QHH2</accession>
<dbReference type="PANTHER" id="PTHR43537:SF5">
    <property type="entry name" value="UXU OPERON TRANSCRIPTIONAL REGULATOR"/>
    <property type="match status" value="1"/>
</dbReference>